<feature type="compositionally biased region" description="Basic residues" evidence="14">
    <location>
        <begin position="98"/>
        <end position="109"/>
    </location>
</feature>
<feature type="compositionally biased region" description="Basic and acidic residues" evidence="14">
    <location>
        <begin position="383"/>
        <end position="408"/>
    </location>
</feature>
<evidence type="ECO:0000256" key="1">
    <source>
        <dbReference type="ARBA" id="ARBA00004496"/>
    </source>
</evidence>
<dbReference type="InterPro" id="IPR009000">
    <property type="entry name" value="Transl_B-barrel_sf"/>
</dbReference>
<feature type="compositionally biased region" description="Low complexity" evidence="14">
    <location>
        <begin position="466"/>
        <end position="476"/>
    </location>
</feature>
<dbReference type="GO" id="GO:0003924">
    <property type="term" value="F:GTPase activity"/>
    <property type="evidence" value="ECO:0007669"/>
    <property type="project" value="InterPro"/>
</dbReference>
<dbReference type="FunFam" id="2.40.30.10:FF:000026">
    <property type="entry name" value="Eukaryotic translation initiation factor 5B"/>
    <property type="match status" value="1"/>
</dbReference>
<organism evidence="16 17">
    <name type="scientific">Wallemia mellicola</name>
    <dbReference type="NCBI Taxonomy" id="1708541"/>
    <lineage>
        <taxon>Eukaryota</taxon>
        <taxon>Fungi</taxon>
        <taxon>Dikarya</taxon>
        <taxon>Basidiomycota</taxon>
        <taxon>Wallemiomycotina</taxon>
        <taxon>Wallemiomycetes</taxon>
        <taxon>Wallemiales</taxon>
        <taxon>Wallemiaceae</taxon>
        <taxon>Wallemia</taxon>
    </lineage>
</organism>
<dbReference type="Gene3D" id="3.40.50.300">
    <property type="entry name" value="P-loop containing nucleotide triphosphate hydrolases"/>
    <property type="match status" value="1"/>
</dbReference>
<dbReference type="SUPFAM" id="SSF52156">
    <property type="entry name" value="Initiation factor IF2/eIF5b, domain 3"/>
    <property type="match status" value="1"/>
</dbReference>
<dbReference type="GO" id="GO:0005739">
    <property type="term" value="C:mitochondrion"/>
    <property type="evidence" value="ECO:0007669"/>
    <property type="project" value="TreeGrafter"/>
</dbReference>
<evidence type="ECO:0000256" key="10">
    <source>
        <dbReference type="ARBA" id="ARBA00022917"/>
    </source>
</evidence>
<dbReference type="InterPro" id="IPR036925">
    <property type="entry name" value="TIF_IF2_dom3_sf"/>
</dbReference>
<feature type="domain" description="Tr-type G" evidence="15">
    <location>
        <begin position="542"/>
        <end position="760"/>
    </location>
</feature>
<dbReference type="GO" id="GO:0046872">
    <property type="term" value="F:metal ion binding"/>
    <property type="evidence" value="ECO:0007669"/>
    <property type="project" value="UniProtKB-KW"/>
</dbReference>
<comment type="caution">
    <text evidence="16">The sequence shown here is derived from an EMBL/GenBank/DDBJ whole genome shotgun (WGS) entry which is preliminary data.</text>
</comment>
<dbReference type="InterPro" id="IPR023115">
    <property type="entry name" value="TIF_IF2_dom3"/>
</dbReference>
<comment type="catalytic activity">
    <reaction evidence="13">
        <text>GTP + H2O = GDP + phosphate + H(+)</text>
        <dbReference type="Rhea" id="RHEA:19669"/>
        <dbReference type="ChEBI" id="CHEBI:15377"/>
        <dbReference type="ChEBI" id="CHEBI:15378"/>
        <dbReference type="ChEBI" id="CHEBI:37565"/>
        <dbReference type="ChEBI" id="CHEBI:43474"/>
        <dbReference type="ChEBI" id="CHEBI:58189"/>
        <dbReference type="EC" id="3.6.5.3"/>
    </reaction>
</comment>
<evidence type="ECO:0000256" key="7">
    <source>
        <dbReference type="ARBA" id="ARBA00022723"/>
    </source>
</evidence>
<dbReference type="Gene3D" id="3.40.50.10050">
    <property type="entry name" value="Translation initiation factor IF- 2, domain 3"/>
    <property type="match status" value="1"/>
</dbReference>
<keyword evidence="6" id="KW-0396">Initiation factor</keyword>
<keyword evidence="7" id="KW-0479">Metal-binding</keyword>
<dbReference type="FunFam" id="3.40.50.10050:FF:000002">
    <property type="entry name" value="Eukaryotic translation initiation factor 5B"/>
    <property type="match status" value="1"/>
</dbReference>
<dbReference type="FunFam" id="2.40.30.10:FF:000013">
    <property type="entry name" value="eukaryotic translation initiation factor 5B"/>
    <property type="match status" value="1"/>
</dbReference>
<proteinExistence type="inferred from homology"/>
<evidence type="ECO:0000256" key="8">
    <source>
        <dbReference type="ARBA" id="ARBA00022741"/>
    </source>
</evidence>
<dbReference type="PROSITE" id="PS51722">
    <property type="entry name" value="G_TR_2"/>
    <property type="match status" value="1"/>
</dbReference>
<feature type="compositionally biased region" description="Basic and acidic residues" evidence="14">
    <location>
        <begin position="157"/>
        <end position="170"/>
    </location>
</feature>
<evidence type="ECO:0000256" key="14">
    <source>
        <dbReference type="SAM" id="MobiDB-lite"/>
    </source>
</evidence>
<dbReference type="NCBIfam" id="TIGR00231">
    <property type="entry name" value="small_GTP"/>
    <property type="match status" value="1"/>
</dbReference>
<comment type="subcellular location">
    <subcellularLocation>
        <location evidence="1">Cytoplasm</location>
    </subcellularLocation>
</comment>
<keyword evidence="10" id="KW-0648">Protein biosynthesis</keyword>
<feature type="compositionally biased region" description="Low complexity" evidence="14">
    <location>
        <begin position="46"/>
        <end position="57"/>
    </location>
</feature>
<evidence type="ECO:0000256" key="11">
    <source>
        <dbReference type="ARBA" id="ARBA00023134"/>
    </source>
</evidence>
<sequence length="1140" mass="125564">MPPKKGGKKSKKTEDDDFWATAGESIPANDTAEVSSEEDAPPPPKKSAFSAFSAMDVEGGDSDENDESDDQIKPSPAVPDEDDDDDGGDLMAAISKSAKNKKNKNKNKKQQQPADEDDEDALLAAAMEKNANVTPKDEPKAAPQPPAEDDGAPRLLSKKEKEKLKKEKEKAKKKAQAANKKTAQPQKEESPAQEEAPEPAEPTDAPAEDEPEEAGASAADKKKKKKKKGGAADKPEPEPKATDKKKGGKKPPAGLAALRAQLEANKQKEEEEKRRKEEEKRRIEEEERLAIEAELYEEEQKQLKKEKDKAKREQLKKEGKWLTDKQKKERAAGEARRQALLSSGVRVAGLEEGGDNKPKKPIYGKKPAKGKQQPQQQQQPKPVEQKPVEAPKPEPAPAKEEEKEDRWDATSSEDEGKDDKKEESKAPTAGDPHLDDWDASSDEEEKKPAPAAAKETKKEAPKSAETKVAAKPAGKPAAKKAQESSSEEDSSEEDSDDDSEDSSDDEELTSTQKEALKRKAEAHERRIKRHEEALAARSKDNLRSPICCILGHVDTGKTKLLDKIRQTNVQEGEAGGITQQIGATYFPIENIKKKVAVLDKEGKQEYKLPGLLVIDTPGHESFTNLRSRGSSLCNIAVLVVDIMHGLEPQTLESLRLLRDKKTPFIVALNKIDRLYGWKTIPNNAFLDSLAQQSEAVRKEFHMRLDRVNLEFAEQGLNSCVYYDNKKMGKVVSLVPTSAFTGEGVPDLLQLLINLTQERMSGSLMYLSELECTVLEVKVIEGLGTTIDVVLSNGILREGDKIVVCGLNGPIVTQVRALLTPQPMKEMRIKGAYVHHKEIKASMGVKITAPDLEKAIAGSRLMVVGEDDDEEELMEEVMGDLQTLLSSIDKSGRGVCVQASTLGSLEALLDFLRASEIPVSGINIGPVYRKDVLRAGVMIEKAKEFATILAFDVPVDKEAEKYADEVGVKIFKADIIYHLFDQFTAYNKSIVEEKRKEAAPAAVWPCRLKILQAFVRRDPIIVGCDIVDGTLRVGTPICVATVNGEGKKEIVNLGRVGSIEINHKPLDIVKKNQTGAGIAVKIDNPHNQAPKMVGRHFQESDLLLSHISRKSIDVLKENFRNDLTKEDLHLIKRLKQTLDIP</sequence>
<dbReference type="GO" id="GO:0003743">
    <property type="term" value="F:translation initiation factor activity"/>
    <property type="evidence" value="ECO:0007669"/>
    <property type="project" value="UniProtKB-KW"/>
</dbReference>
<feature type="compositionally biased region" description="Basic and acidic residues" evidence="14">
    <location>
        <begin position="230"/>
        <end position="245"/>
    </location>
</feature>
<dbReference type="PANTHER" id="PTHR43381:SF4">
    <property type="entry name" value="EUKARYOTIC TRANSLATION INITIATION FACTOR 5B"/>
    <property type="match status" value="1"/>
</dbReference>
<keyword evidence="5" id="KW-0963">Cytoplasm</keyword>
<feature type="compositionally biased region" description="Low complexity" evidence="14">
    <location>
        <begin position="176"/>
        <end position="185"/>
    </location>
</feature>
<dbReference type="CDD" id="cd03703">
    <property type="entry name" value="aeIF5B_II"/>
    <property type="match status" value="1"/>
</dbReference>
<dbReference type="Proteomes" id="UP000307169">
    <property type="component" value="Unassembled WGS sequence"/>
</dbReference>
<reference evidence="16 17" key="1">
    <citation type="submission" date="2019-03" db="EMBL/GenBank/DDBJ databases">
        <title>Sequencing 25 genomes of Wallemia mellicola.</title>
        <authorList>
            <person name="Gostincar C."/>
        </authorList>
    </citation>
    <scope>NUCLEOTIDE SEQUENCE [LARGE SCALE GENOMIC DNA]</scope>
    <source>
        <strain evidence="16 17">EXF-1262</strain>
    </source>
</reference>
<evidence type="ECO:0000256" key="12">
    <source>
        <dbReference type="ARBA" id="ARBA00032478"/>
    </source>
</evidence>
<evidence type="ECO:0000313" key="17">
    <source>
        <dbReference type="Proteomes" id="UP000307169"/>
    </source>
</evidence>
<evidence type="ECO:0000256" key="9">
    <source>
        <dbReference type="ARBA" id="ARBA00022801"/>
    </source>
</evidence>
<dbReference type="InterPro" id="IPR000795">
    <property type="entry name" value="T_Tr_GTP-bd_dom"/>
</dbReference>
<feature type="compositionally biased region" description="Low complexity" evidence="14">
    <location>
        <begin position="370"/>
        <end position="382"/>
    </location>
</feature>
<feature type="region of interest" description="Disordered" evidence="14">
    <location>
        <begin position="1"/>
        <end position="524"/>
    </location>
</feature>
<dbReference type="SUPFAM" id="SSF50447">
    <property type="entry name" value="Translation proteins"/>
    <property type="match status" value="1"/>
</dbReference>
<dbReference type="Gene3D" id="2.40.30.10">
    <property type="entry name" value="Translation factors"/>
    <property type="match status" value="2"/>
</dbReference>
<feature type="compositionally biased region" description="Basic residues" evidence="14">
    <location>
        <begin position="359"/>
        <end position="369"/>
    </location>
</feature>
<dbReference type="GO" id="GO:0005525">
    <property type="term" value="F:GTP binding"/>
    <property type="evidence" value="ECO:0007669"/>
    <property type="project" value="UniProtKB-KW"/>
</dbReference>
<dbReference type="InterPro" id="IPR029459">
    <property type="entry name" value="EFTU-type"/>
</dbReference>
<dbReference type="CDD" id="cd01887">
    <property type="entry name" value="IF2_eIF5B"/>
    <property type="match status" value="1"/>
</dbReference>
<feature type="compositionally biased region" description="Basic and acidic residues" evidence="14">
    <location>
        <begin position="444"/>
        <end position="465"/>
    </location>
</feature>
<dbReference type="AlphaFoldDB" id="A0A4T0NKJ5"/>
<dbReference type="Pfam" id="PF11987">
    <property type="entry name" value="IF-2"/>
    <property type="match status" value="1"/>
</dbReference>
<dbReference type="EC" id="3.6.5.3" evidence="3"/>
<feature type="compositionally biased region" description="Low complexity" evidence="14">
    <location>
        <begin position="250"/>
        <end position="264"/>
    </location>
</feature>
<name>A0A4T0NKJ5_9BASI</name>
<comment type="similarity">
    <text evidence="2">Belongs to the TRAFAC class translation factor GTPase superfamily. Classic translation factor GTPase family. IF-2 subfamily.</text>
</comment>
<dbReference type="InterPro" id="IPR015760">
    <property type="entry name" value="TIF_IF2"/>
</dbReference>
<dbReference type="SUPFAM" id="SSF52540">
    <property type="entry name" value="P-loop containing nucleoside triphosphate hydrolases"/>
    <property type="match status" value="1"/>
</dbReference>
<feature type="compositionally biased region" description="Basic residues" evidence="14">
    <location>
        <begin position="1"/>
        <end position="11"/>
    </location>
</feature>
<feature type="compositionally biased region" description="Basic and acidic residues" evidence="14">
    <location>
        <begin position="514"/>
        <end position="524"/>
    </location>
</feature>
<dbReference type="PRINTS" id="PR00315">
    <property type="entry name" value="ELONGATNFCT"/>
</dbReference>
<dbReference type="NCBIfam" id="NF003078">
    <property type="entry name" value="PRK04004.1"/>
    <property type="match status" value="1"/>
</dbReference>
<feature type="compositionally biased region" description="Acidic residues" evidence="14">
    <location>
        <begin position="58"/>
        <end position="69"/>
    </location>
</feature>
<dbReference type="InterPro" id="IPR005225">
    <property type="entry name" value="Small_GTP-bd"/>
</dbReference>
<protein>
    <recommendedName>
        <fullName evidence="4">Eukaryotic translation initiation factor 5B</fullName>
        <ecNumber evidence="3">3.6.5.3</ecNumber>
    </recommendedName>
    <alternativeName>
        <fullName evidence="12">Translation initiation factor IF-2</fullName>
    </alternativeName>
</protein>
<dbReference type="PANTHER" id="PTHR43381">
    <property type="entry name" value="TRANSLATION INITIATION FACTOR IF-2-RELATED"/>
    <property type="match status" value="1"/>
</dbReference>
<keyword evidence="8" id="KW-0547">Nucleotide-binding</keyword>
<gene>
    <name evidence="16" type="ORF">E3Q17_03309</name>
</gene>
<feature type="compositionally biased region" description="Basic and acidic residues" evidence="14">
    <location>
        <begin position="298"/>
        <end position="337"/>
    </location>
</feature>
<keyword evidence="11" id="KW-0342">GTP-binding</keyword>
<feature type="compositionally biased region" description="Acidic residues" evidence="14">
    <location>
        <begin position="485"/>
        <end position="508"/>
    </location>
</feature>
<dbReference type="FunFam" id="3.40.50.300:FF:000112">
    <property type="entry name" value="Eukaryotic translation initiation factor 5B"/>
    <property type="match status" value="1"/>
</dbReference>
<evidence type="ECO:0000256" key="3">
    <source>
        <dbReference type="ARBA" id="ARBA00011986"/>
    </source>
</evidence>
<feature type="compositionally biased region" description="Basic and acidic residues" evidence="14">
    <location>
        <begin position="265"/>
        <end position="291"/>
    </location>
</feature>
<dbReference type="EMBL" id="SPRH01000045">
    <property type="protein sequence ID" value="TIB97649.1"/>
    <property type="molecule type" value="Genomic_DNA"/>
</dbReference>
<evidence type="ECO:0000259" key="15">
    <source>
        <dbReference type="PROSITE" id="PS51722"/>
    </source>
</evidence>
<evidence type="ECO:0000256" key="13">
    <source>
        <dbReference type="ARBA" id="ARBA00048107"/>
    </source>
</evidence>
<evidence type="ECO:0000313" key="16">
    <source>
        <dbReference type="EMBL" id="TIB97649.1"/>
    </source>
</evidence>
<evidence type="ECO:0000256" key="4">
    <source>
        <dbReference type="ARBA" id="ARBA00013824"/>
    </source>
</evidence>
<evidence type="ECO:0000256" key="5">
    <source>
        <dbReference type="ARBA" id="ARBA00022490"/>
    </source>
</evidence>
<evidence type="ECO:0000256" key="2">
    <source>
        <dbReference type="ARBA" id="ARBA00007733"/>
    </source>
</evidence>
<dbReference type="Pfam" id="PF00009">
    <property type="entry name" value="GTP_EFTU"/>
    <property type="match status" value="1"/>
</dbReference>
<dbReference type="InterPro" id="IPR027417">
    <property type="entry name" value="P-loop_NTPase"/>
</dbReference>
<dbReference type="Pfam" id="PF14578">
    <property type="entry name" value="GTP_EFTU_D4"/>
    <property type="match status" value="1"/>
</dbReference>
<keyword evidence="9 16" id="KW-0378">Hydrolase</keyword>
<evidence type="ECO:0000256" key="6">
    <source>
        <dbReference type="ARBA" id="ARBA00022540"/>
    </source>
</evidence>
<feature type="compositionally biased region" description="Acidic residues" evidence="14">
    <location>
        <begin position="79"/>
        <end position="88"/>
    </location>
</feature>
<accession>A0A4T0NKJ5</accession>